<accession>A0A6G1H085</accession>
<proteinExistence type="predicted"/>
<evidence type="ECO:0000256" key="1">
    <source>
        <dbReference type="SAM" id="MobiDB-lite"/>
    </source>
</evidence>
<keyword evidence="4" id="KW-1185">Reference proteome</keyword>
<dbReference type="SUPFAM" id="SSF51338">
    <property type="entry name" value="Composite domain of metallo-dependent hydrolases"/>
    <property type="match status" value="2"/>
</dbReference>
<dbReference type="Gene3D" id="3.20.20.140">
    <property type="entry name" value="Metal-dependent hydrolases"/>
    <property type="match status" value="1"/>
</dbReference>
<dbReference type="CDD" id="cd01299">
    <property type="entry name" value="Met_dep_hydrolase_A"/>
    <property type="match status" value="1"/>
</dbReference>
<dbReference type="InterPro" id="IPR032466">
    <property type="entry name" value="Metal_Hydrolase"/>
</dbReference>
<protein>
    <recommendedName>
        <fullName evidence="2">Amidohydrolase-related domain-containing protein</fullName>
    </recommendedName>
</protein>
<dbReference type="EMBL" id="ML977156">
    <property type="protein sequence ID" value="KAF1986633.1"/>
    <property type="molecule type" value="Genomic_DNA"/>
</dbReference>
<dbReference type="SUPFAM" id="SSF51556">
    <property type="entry name" value="Metallo-dependent hydrolases"/>
    <property type="match status" value="1"/>
</dbReference>
<dbReference type="AlphaFoldDB" id="A0A6G1H085"/>
<dbReference type="GO" id="GO:0016810">
    <property type="term" value="F:hydrolase activity, acting on carbon-nitrogen (but not peptide) bonds"/>
    <property type="evidence" value="ECO:0007669"/>
    <property type="project" value="InterPro"/>
</dbReference>
<feature type="compositionally biased region" description="Basic and acidic residues" evidence="1">
    <location>
        <begin position="8"/>
        <end position="18"/>
    </location>
</feature>
<dbReference type="InterPro" id="IPR057744">
    <property type="entry name" value="OTAase-like"/>
</dbReference>
<name>A0A6G1H085_9PEZI</name>
<dbReference type="InterPro" id="IPR051781">
    <property type="entry name" value="Metallo-dep_Hydrolase"/>
</dbReference>
<dbReference type="Gene3D" id="2.30.40.10">
    <property type="entry name" value="Urease, subunit C, domain 1"/>
    <property type="match status" value="1"/>
</dbReference>
<feature type="region of interest" description="Disordered" evidence="1">
    <location>
        <begin position="1"/>
        <end position="39"/>
    </location>
</feature>
<dbReference type="InterPro" id="IPR011059">
    <property type="entry name" value="Metal-dep_hydrolase_composite"/>
</dbReference>
<dbReference type="PANTHER" id="PTHR43135">
    <property type="entry name" value="ALPHA-D-RIBOSE 1-METHYLPHOSPHONATE 5-TRIPHOSPHATE DIPHOSPHATASE"/>
    <property type="match status" value="1"/>
</dbReference>
<evidence type="ECO:0000259" key="2">
    <source>
        <dbReference type="Pfam" id="PF01979"/>
    </source>
</evidence>
<dbReference type="PANTHER" id="PTHR43135:SF3">
    <property type="entry name" value="ALPHA-D-RIBOSE 1-METHYLPHOSPHONATE 5-TRIPHOSPHATE DIPHOSPHATASE"/>
    <property type="match status" value="1"/>
</dbReference>
<dbReference type="OrthoDB" id="194468at2759"/>
<sequence length="522" mass="56075">MTRNTPEAGKHQQQKELGDQFPSSPSSSTPNENDAAFWKAKAEESERLLKLQQEELAEVLSRSVISDDSKALAHVQTNDDDDENDSDEHRLKDFEIIFADLLIPGKGEPSYKKAVVIGNGKILSICDSASLPSKYYLVPTKTWVPVLMPGMWDCHVHLMGTTSLDFSELATGSPIAFGARLTRSCRDILMSGFTSVRDLGGHACEVAQVVEEGTILGPNIYSAGAAISQTAGHGDLFNLPIGWVYSKNGVNPANHDSSQIASPLCLADGPTEVLRAIRLQVRRGAATIKVLASGGVLSLSDDPHHAQFSPEELSIIVAEAARSDRAVTAHVHGAAGIRQALNAGVHCLEHGTYLDEELVDLMVEKDVMLVATRTIVLTIIKNLDILPPATRAKALETARHHLAAYRLAIQRGVKIALGTDLGVSVPNHPLSHGQAGQELVHAVDAGMSPLEAIEAATANGPLTLGPRAPRKGRIEEGWDADLIAVARDPLEDIRVFEEGEKSVTHVWKAGRCVKAPGLQLVF</sequence>
<dbReference type="InterPro" id="IPR006680">
    <property type="entry name" value="Amidohydro-rel"/>
</dbReference>
<feature type="domain" description="Amidohydrolase-related" evidence="2">
    <location>
        <begin position="146"/>
        <end position="512"/>
    </location>
</feature>
<dbReference type="Pfam" id="PF01979">
    <property type="entry name" value="Amidohydro_1"/>
    <property type="match status" value="1"/>
</dbReference>
<reference evidence="3" key="1">
    <citation type="journal article" date="2020" name="Stud. Mycol.">
        <title>101 Dothideomycetes genomes: a test case for predicting lifestyles and emergence of pathogens.</title>
        <authorList>
            <person name="Haridas S."/>
            <person name="Albert R."/>
            <person name="Binder M."/>
            <person name="Bloem J."/>
            <person name="Labutti K."/>
            <person name="Salamov A."/>
            <person name="Andreopoulos B."/>
            <person name="Baker S."/>
            <person name="Barry K."/>
            <person name="Bills G."/>
            <person name="Bluhm B."/>
            <person name="Cannon C."/>
            <person name="Castanera R."/>
            <person name="Culley D."/>
            <person name="Daum C."/>
            <person name="Ezra D."/>
            <person name="Gonzalez J."/>
            <person name="Henrissat B."/>
            <person name="Kuo A."/>
            <person name="Liang C."/>
            <person name="Lipzen A."/>
            <person name="Lutzoni F."/>
            <person name="Magnuson J."/>
            <person name="Mondo S."/>
            <person name="Nolan M."/>
            <person name="Ohm R."/>
            <person name="Pangilinan J."/>
            <person name="Park H.-J."/>
            <person name="Ramirez L."/>
            <person name="Alfaro M."/>
            <person name="Sun H."/>
            <person name="Tritt A."/>
            <person name="Yoshinaga Y."/>
            <person name="Zwiers L.-H."/>
            <person name="Turgeon B."/>
            <person name="Goodwin S."/>
            <person name="Spatafora J."/>
            <person name="Crous P."/>
            <person name="Grigoriev I."/>
        </authorList>
    </citation>
    <scope>NUCLEOTIDE SEQUENCE</scope>
    <source>
        <strain evidence="3">CBS 113979</strain>
    </source>
</reference>
<dbReference type="Proteomes" id="UP000800041">
    <property type="component" value="Unassembled WGS sequence"/>
</dbReference>
<evidence type="ECO:0000313" key="3">
    <source>
        <dbReference type="EMBL" id="KAF1986633.1"/>
    </source>
</evidence>
<evidence type="ECO:0000313" key="4">
    <source>
        <dbReference type="Proteomes" id="UP000800041"/>
    </source>
</evidence>
<gene>
    <name evidence="3" type="ORF">K402DRAFT_332493</name>
</gene>
<organism evidence="3 4">
    <name type="scientific">Aulographum hederae CBS 113979</name>
    <dbReference type="NCBI Taxonomy" id="1176131"/>
    <lineage>
        <taxon>Eukaryota</taxon>
        <taxon>Fungi</taxon>
        <taxon>Dikarya</taxon>
        <taxon>Ascomycota</taxon>
        <taxon>Pezizomycotina</taxon>
        <taxon>Dothideomycetes</taxon>
        <taxon>Pleosporomycetidae</taxon>
        <taxon>Aulographales</taxon>
        <taxon>Aulographaceae</taxon>
    </lineage>
</organism>